<dbReference type="Gene3D" id="1.10.150.20">
    <property type="entry name" value="5' to 3' exonuclease, C-terminal subdomain"/>
    <property type="match status" value="1"/>
</dbReference>
<dbReference type="Pfam" id="PF07499">
    <property type="entry name" value="RuvA_C"/>
    <property type="match status" value="1"/>
</dbReference>
<dbReference type="InterPro" id="IPR000085">
    <property type="entry name" value="RuvA"/>
</dbReference>
<accession>A0A7H1NTE3</accession>
<keyword evidence="2 6" id="KW-0227">DNA damage</keyword>
<protein>
    <recommendedName>
        <fullName evidence="6">Holliday junction branch migration complex subunit RuvA</fullName>
    </recommendedName>
</protein>
<dbReference type="GO" id="GO:0009379">
    <property type="term" value="C:Holliday junction helicase complex"/>
    <property type="evidence" value="ECO:0007669"/>
    <property type="project" value="InterPro"/>
</dbReference>
<evidence type="ECO:0000256" key="1">
    <source>
        <dbReference type="ARBA" id="ARBA00022490"/>
    </source>
</evidence>
<keyword evidence="9" id="KW-0547">Nucleotide-binding</keyword>
<feature type="domain" description="Holliday junction DNA helicase RuvA C-terminal" evidence="8">
    <location>
        <begin position="161"/>
        <end position="208"/>
    </location>
</feature>
<dbReference type="Proteomes" id="UP000516349">
    <property type="component" value="Chromosome"/>
</dbReference>
<dbReference type="Gene3D" id="1.10.8.10">
    <property type="entry name" value="DNA helicase RuvA subunit, C-terminal domain"/>
    <property type="match status" value="1"/>
</dbReference>
<keyword evidence="9" id="KW-0347">Helicase</keyword>
<keyword evidence="5 6" id="KW-0234">DNA repair</keyword>
<reference evidence="9 10" key="1">
    <citation type="submission" date="2020-08" db="EMBL/GenBank/DDBJ databases">
        <title>Complete genome sequence of Entomobacter blattae G55GP.</title>
        <authorList>
            <person name="Poehlein A."/>
            <person name="Guzman J."/>
            <person name="Daniel R."/>
            <person name="Vilcinskas A."/>
        </authorList>
    </citation>
    <scope>NUCLEOTIDE SEQUENCE [LARGE SCALE GENOMIC DNA]</scope>
    <source>
        <strain evidence="9 10">G55GP</strain>
    </source>
</reference>
<keyword evidence="4 6" id="KW-0233">DNA recombination</keyword>
<keyword evidence="9" id="KW-0067">ATP-binding</keyword>
<dbReference type="GO" id="GO:0048476">
    <property type="term" value="C:Holliday junction resolvase complex"/>
    <property type="evidence" value="ECO:0007669"/>
    <property type="project" value="UniProtKB-UniRule"/>
</dbReference>
<dbReference type="InterPro" id="IPR013849">
    <property type="entry name" value="DNA_helicase_Holl-junc_RuvA_I"/>
</dbReference>
<dbReference type="CDD" id="cd14332">
    <property type="entry name" value="UBA_RuvA_C"/>
    <property type="match status" value="1"/>
</dbReference>
<evidence type="ECO:0000313" key="10">
    <source>
        <dbReference type="Proteomes" id="UP000516349"/>
    </source>
</evidence>
<dbReference type="SUPFAM" id="SSF50249">
    <property type="entry name" value="Nucleic acid-binding proteins"/>
    <property type="match status" value="1"/>
</dbReference>
<dbReference type="KEGG" id="ebla:JGUZn3_18390"/>
<keyword evidence="1 6" id="KW-0963">Cytoplasm</keyword>
<feature type="region of interest" description="Domain I" evidence="6">
    <location>
        <begin position="1"/>
        <end position="64"/>
    </location>
</feature>
<dbReference type="GO" id="GO:0016787">
    <property type="term" value="F:hydrolase activity"/>
    <property type="evidence" value="ECO:0007669"/>
    <property type="project" value="UniProtKB-KW"/>
</dbReference>
<dbReference type="Gene3D" id="2.40.50.140">
    <property type="entry name" value="Nucleic acid-binding proteins"/>
    <property type="match status" value="1"/>
</dbReference>
<evidence type="ECO:0000259" key="8">
    <source>
        <dbReference type="Pfam" id="PF07499"/>
    </source>
</evidence>
<dbReference type="InterPro" id="IPR036267">
    <property type="entry name" value="RuvA_C_sf"/>
</dbReference>
<dbReference type="GO" id="GO:0000400">
    <property type="term" value="F:four-way junction DNA binding"/>
    <property type="evidence" value="ECO:0007669"/>
    <property type="project" value="UniProtKB-UniRule"/>
</dbReference>
<gene>
    <name evidence="6 9" type="primary">ruvA</name>
    <name evidence="9" type="ORF">JGUZn3_18390</name>
</gene>
<keyword evidence="10" id="KW-1185">Reference proteome</keyword>
<evidence type="ECO:0000313" key="9">
    <source>
        <dbReference type="EMBL" id="QNT79053.1"/>
    </source>
</evidence>
<comment type="similarity">
    <text evidence="6">Belongs to the RuvA family.</text>
</comment>
<dbReference type="HAMAP" id="MF_00031">
    <property type="entry name" value="DNA_HJ_migration_RuvA"/>
    <property type="match status" value="1"/>
</dbReference>
<feature type="region of interest" description="Domain III" evidence="6">
    <location>
        <begin position="161"/>
        <end position="210"/>
    </location>
</feature>
<name>A0A7H1NTE3_9PROT</name>
<dbReference type="SUPFAM" id="SSF47781">
    <property type="entry name" value="RuvA domain 2-like"/>
    <property type="match status" value="1"/>
</dbReference>
<dbReference type="RefSeq" id="WP_203413253.1">
    <property type="nucleotide sequence ID" value="NZ_CP060244.1"/>
</dbReference>
<dbReference type="AlphaFoldDB" id="A0A7H1NTE3"/>
<dbReference type="GO" id="GO:0005737">
    <property type="term" value="C:cytoplasm"/>
    <property type="evidence" value="ECO:0007669"/>
    <property type="project" value="UniProtKB-SubCell"/>
</dbReference>
<feature type="domain" description="DNA helicase Holliday junction RuvA type" evidence="7">
    <location>
        <begin position="1"/>
        <end position="62"/>
    </location>
</feature>
<dbReference type="GO" id="GO:0005524">
    <property type="term" value="F:ATP binding"/>
    <property type="evidence" value="ECO:0007669"/>
    <property type="project" value="InterPro"/>
</dbReference>
<comment type="domain">
    <text evidence="6">Has three domains with a flexible linker between the domains II and III and assumes an 'L' shape. Domain III is highly mobile and contacts RuvB.</text>
</comment>
<dbReference type="InterPro" id="IPR011114">
    <property type="entry name" value="RuvA_C"/>
</dbReference>
<evidence type="ECO:0000256" key="2">
    <source>
        <dbReference type="ARBA" id="ARBA00022763"/>
    </source>
</evidence>
<keyword evidence="9" id="KW-0378">Hydrolase</keyword>
<sequence>MIGFLKGFVLHQDVDHCILDVNGVGYIVYVSSRFMVNLPKPEEKVSLFIETVVREDAMTLYGFQTLEEKHWFRLLTSVQGVGNRMGMAALSFFTPQELYAVIASADKASLVKVPGIGAKLATRIVTELKDKPALALPSGTLESPSLQIRAKGQKLPVGNSVQEDALLALEGLGFRRSEALPVVVGVIATVEGEAVLSEVIRACLKALSRV</sequence>
<dbReference type="Pfam" id="PF14520">
    <property type="entry name" value="HHH_5"/>
    <property type="match status" value="1"/>
</dbReference>
<dbReference type="SUPFAM" id="SSF46929">
    <property type="entry name" value="DNA helicase RuvA subunit, C-terminal domain"/>
    <property type="match status" value="1"/>
</dbReference>
<dbReference type="EMBL" id="CP060244">
    <property type="protein sequence ID" value="QNT79053.1"/>
    <property type="molecule type" value="Genomic_DNA"/>
</dbReference>
<dbReference type="GO" id="GO:0006281">
    <property type="term" value="P:DNA repair"/>
    <property type="evidence" value="ECO:0007669"/>
    <property type="project" value="UniProtKB-UniRule"/>
</dbReference>
<comment type="caution">
    <text evidence="6">Lacks conserved residue(s) required for the propagation of feature annotation.</text>
</comment>
<evidence type="ECO:0000256" key="4">
    <source>
        <dbReference type="ARBA" id="ARBA00023172"/>
    </source>
</evidence>
<evidence type="ECO:0000256" key="3">
    <source>
        <dbReference type="ARBA" id="ARBA00023125"/>
    </source>
</evidence>
<organism evidence="9 10">
    <name type="scientific">Entomobacter blattae</name>
    <dbReference type="NCBI Taxonomy" id="2762277"/>
    <lineage>
        <taxon>Bacteria</taxon>
        <taxon>Pseudomonadati</taxon>
        <taxon>Pseudomonadota</taxon>
        <taxon>Alphaproteobacteria</taxon>
        <taxon>Acetobacterales</taxon>
        <taxon>Acetobacteraceae</taxon>
        <taxon>Entomobacter</taxon>
    </lineage>
</organism>
<keyword evidence="3 6" id="KW-0238">DNA-binding</keyword>
<comment type="subunit">
    <text evidence="6">Homotetramer. Forms an RuvA(8)-RuvB(12)-Holliday junction (HJ) complex. HJ DNA is sandwiched between 2 RuvA tetramers; dsDNA enters through RuvA and exits via RuvB. An RuvB hexamer assembles on each DNA strand where it exits the tetramer. Each RuvB hexamer is contacted by two RuvA subunits (via domain III) on 2 adjacent RuvB subunits; this complex drives branch migration. In the full resolvosome a probable DNA-RuvA(4)-RuvB(12)-RuvC(2) complex forms which resolves the HJ.</text>
</comment>
<dbReference type="NCBIfam" id="TIGR00084">
    <property type="entry name" value="ruvA"/>
    <property type="match status" value="1"/>
</dbReference>
<dbReference type="GO" id="GO:0009378">
    <property type="term" value="F:four-way junction helicase activity"/>
    <property type="evidence" value="ECO:0007669"/>
    <property type="project" value="InterPro"/>
</dbReference>
<comment type="function">
    <text evidence="6">The RuvA-RuvB-RuvC complex processes Holliday junction (HJ) DNA during genetic recombination and DNA repair, while the RuvA-RuvB complex plays an important role in the rescue of blocked DNA replication forks via replication fork reversal (RFR). RuvA specifically binds to HJ cruciform DNA, conferring on it an open structure. The RuvB hexamer acts as an ATP-dependent pump, pulling dsDNA into and through the RuvAB complex. HJ branch migration allows RuvC to scan DNA until it finds its consensus sequence, where it cleaves and resolves the cruciform DNA.</text>
</comment>
<dbReference type="Pfam" id="PF01330">
    <property type="entry name" value="RuvA_N"/>
    <property type="match status" value="1"/>
</dbReference>
<evidence type="ECO:0000256" key="6">
    <source>
        <dbReference type="HAMAP-Rule" id="MF_00031"/>
    </source>
</evidence>
<proteinExistence type="inferred from homology"/>
<dbReference type="InterPro" id="IPR010994">
    <property type="entry name" value="RuvA_2-like"/>
</dbReference>
<dbReference type="InterPro" id="IPR012340">
    <property type="entry name" value="NA-bd_OB-fold"/>
</dbReference>
<comment type="subcellular location">
    <subcellularLocation>
        <location evidence="6">Cytoplasm</location>
    </subcellularLocation>
</comment>
<evidence type="ECO:0000259" key="7">
    <source>
        <dbReference type="Pfam" id="PF01330"/>
    </source>
</evidence>
<evidence type="ECO:0000256" key="5">
    <source>
        <dbReference type="ARBA" id="ARBA00023204"/>
    </source>
</evidence>
<dbReference type="GO" id="GO:0006310">
    <property type="term" value="P:DNA recombination"/>
    <property type="evidence" value="ECO:0007669"/>
    <property type="project" value="UniProtKB-UniRule"/>
</dbReference>